<sequence length="58" mass="6057">MMGLETKTGPRAGKVYAVVGVDHAAISVSEGPRDGSNEVIQSQTRRARILSAANANFA</sequence>
<dbReference type="Proteomes" id="UP000007069">
    <property type="component" value="Chromosome"/>
</dbReference>
<proteinExistence type="predicted"/>
<dbReference type="HOGENOM" id="CLU_2978171_0_0_6"/>
<evidence type="ECO:0000313" key="2">
    <source>
        <dbReference type="Proteomes" id="UP000007069"/>
    </source>
</evidence>
<dbReference type="EMBL" id="AM039952">
    <property type="protein sequence ID" value="CAJ24127.1"/>
    <property type="molecule type" value="Genomic_DNA"/>
</dbReference>
<organism evidence="2">
    <name type="scientific">Xanthomonas euvesicatoria pv. vesicatoria (strain 85-10)</name>
    <name type="common">Xanthomonas campestris pv. vesicatoria</name>
    <dbReference type="NCBI Taxonomy" id="316273"/>
    <lineage>
        <taxon>Bacteria</taxon>
        <taxon>Pseudomonadati</taxon>
        <taxon>Pseudomonadota</taxon>
        <taxon>Gammaproteobacteria</taxon>
        <taxon>Lysobacterales</taxon>
        <taxon>Lysobacteraceae</taxon>
        <taxon>Xanthomonas</taxon>
    </lineage>
</organism>
<name>Q3BST2_XANE5</name>
<reference evidence="1 2" key="1">
    <citation type="journal article" date="2005" name="J. Bacteriol.">
        <title>Insights into genome plasticity and pathogenicity of the plant pathogenic Bacterium Xanthomonas campestris pv. vesicatoria revealed by the complete genome sequence.</title>
        <authorList>
            <person name="Thieme F."/>
            <person name="Koebnik R."/>
            <person name="Bekel T."/>
            <person name="Berger C."/>
            <person name="Boch J."/>
            <person name="Buettner D."/>
            <person name="Caldana C."/>
            <person name="Gaigalat L."/>
            <person name="Goesmann A."/>
            <person name="Kay S."/>
            <person name="Kirchner O."/>
            <person name="Lanz C."/>
            <person name="Linke B."/>
            <person name="McHardy A.C."/>
            <person name="Meyer F."/>
            <person name="Mittenhuber G."/>
            <person name="Nies D.H."/>
            <person name="Niesbach-Kloesgen U."/>
            <person name="Patschkowski T."/>
            <person name="Rueckert C."/>
            <person name="Rupp O."/>
            <person name="Schneicker S."/>
            <person name="Schuster S.C."/>
            <person name="Vorhoelter F.J."/>
            <person name="Weber E."/>
            <person name="Puehler A."/>
            <person name="Bonas U."/>
            <person name="Bartels D."/>
            <person name="Kaiser O."/>
        </authorList>
    </citation>
    <scope>NUCLEOTIDE SEQUENCE [LARGE SCALE GENOMIC DNA]</scope>
    <source>
        <strain evidence="1 2">85-10</strain>
    </source>
</reference>
<evidence type="ECO:0000313" key="1">
    <source>
        <dbReference type="EMBL" id="CAJ24127.1"/>
    </source>
</evidence>
<accession>Q3BST2</accession>
<dbReference type="AlphaFoldDB" id="Q3BST2"/>
<protein>
    <submittedName>
        <fullName evidence="1">Uncharacterized protein</fullName>
    </submittedName>
</protein>
<gene>
    <name evidence="1" type="ordered locus">XCV2450</name>
</gene>
<dbReference type="KEGG" id="xcv:XCV2450"/>